<dbReference type="AlphaFoldDB" id="A0A485M2S3"/>
<feature type="transmembrane region" description="Helical" evidence="2">
    <location>
        <begin position="283"/>
        <end position="303"/>
    </location>
</feature>
<evidence type="ECO:0000256" key="1">
    <source>
        <dbReference type="SAM" id="MobiDB-lite"/>
    </source>
</evidence>
<feature type="region of interest" description="Disordered" evidence="1">
    <location>
        <begin position="387"/>
        <end position="412"/>
    </location>
</feature>
<gene>
    <name evidence="3" type="ORF">SCFA_540015</name>
</gene>
<evidence type="ECO:0000256" key="2">
    <source>
        <dbReference type="SAM" id="Phobius"/>
    </source>
</evidence>
<name>A0A485M2S3_9ZZZZ</name>
<keyword evidence="2" id="KW-0472">Membrane</keyword>
<reference evidence="3" key="1">
    <citation type="submission" date="2019-03" db="EMBL/GenBank/DDBJ databases">
        <authorList>
            <person name="Hao L."/>
        </authorList>
    </citation>
    <scope>NUCLEOTIDE SEQUENCE</scope>
</reference>
<protein>
    <submittedName>
        <fullName evidence="3">Uncharacterized protein</fullName>
    </submittedName>
</protein>
<accession>A0A485M2S3</accession>
<evidence type="ECO:0000313" key="3">
    <source>
        <dbReference type="EMBL" id="VFU16375.1"/>
    </source>
</evidence>
<organism evidence="3">
    <name type="scientific">anaerobic digester metagenome</name>
    <dbReference type="NCBI Taxonomy" id="1263854"/>
    <lineage>
        <taxon>unclassified sequences</taxon>
        <taxon>metagenomes</taxon>
        <taxon>ecological metagenomes</taxon>
    </lineage>
</organism>
<sequence length="470" mass="51764">MKKGRKTGYTISLTDSGYQAARYTMESGMVRLEEVRSCGAGGFPPSMLRGKHVSACFSTRSAYADVGEFSSVSKDATLAHIRATIDKTGLFNEGYCISFAKISDIDAVRARFSYLAIPLSDVDRISSLNGSDILLDTYRPIEASLAAAAGKITSQTCIVMFEDDQFVRIIGAKAGIIYHLITIQKSRSFDLFAETLAGISEMSSLLRVSYNETPQAVFTAGQGEIDIDDLRKNDIESVGLLLEHLPGNGCSSPELLGNVLGSEYDFTPAPYRRTRTLARYAEYSLLLSLTMIACALLLFLLGLSCSWESRDLEKKTDAALNAYLQDMALMEQECSALLKDTDPERINELIALYQRFESEPRLHAMLGVITGAIPAHTSIERVEVFRPGTQTESDDPQEYSQPPDPASMPSPGSAVFRVKIEGAIRAQYPLSKSLFSDFLTDLQEHYPVTGATFRHTDRWAGYTVECEAQR</sequence>
<proteinExistence type="predicted"/>
<dbReference type="EMBL" id="CAADRM010000119">
    <property type="protein sequence ID" value="VFU16375.1"/>
    <property type="molecule type" value="Genomic_DNA"/>
</dbReference>
<keyword evidence="2" id="KW-0812">Transmembrane</keyword>
<keyword evidence="2" id="KW-1133">Transmembrane helix</keyword>